<protein>
    <recommendedName>
        <fullName evidence="1">VOC domain-containing protein</fullName>
    </recommendedName>
</protein>
<keyword evidence="3" id="KW-1185">Reference proteome</keyword>
<organism evidence="2 3">
    <name type="scientific">Nocardia nova</name>
    <dbReference type="NCBI Taxonomy" id="37330"/>
    <lineage>
        <taxon>Bacteria</taxon>
        <taxon>Bacillati</taxon>
        <taxon>Actinomycetota</taxon>
        <taxon>Actinomycetes</taxon>
        <taxon>Mycobacteriales</taxon>
        <taxon>Nocardiaceae</taxon>
        <taxon>Nocardia</taxon>
    </lineage>
</organism>
<dbReference type="InterPro" id="IPR004360">
    <property type="entry name" value="Glyas_Fos-R_dOase_dom"/>
</dbReference>
<dbReference type="InterPro" id="IPR029068">
    <property type="entry name" value="Glyas_Bleomycin-R_OHBP_Dase"/>
</dbReference>
<dbReference type="CDD" id="cd06587">
    <property type="entry name" value="VOC"/>
    <property type="match status" value="1"/>
</dbReference>
<dbReference type="Gene3D" id="3.10.180.10">
    <property type="entry name" value="2,3-Dihydroxybiphenyl 1,2-Dioxygenase, domain 1"/>
    <property type="match status" value="1"/>
</dbReference>
<gene>
    <name evidence="2" type="ORF">C5F51_33920</name>
</gene>
<dbReference type="Proteomes" id="UP000238356">
    <property type="component" value="Unassembled WGS sequence"/>
</dbReference>
<dbReference type="InterPro" id="IPR037523">
    <property type="entry name" value="VOC_core"/>
</dbReference>
<sequence>MKILEVELTTTHLDATAEFYRDVLELPVIAQPDGVVVEIGSSRLRVTAGAAFDGVHHLAFGISPHDFDLARRWLRQRTELLTVGGSDIIDGPEGWDSRSLYFRGPDGSLLELIARQADRATPGSPGETPHLLSISEVGIGVLDVRRAVRHLAEAFELPPFPPQLSEFAPIGSHDGLLILARSGRIWFPTEEDVPATGPVSVRIESAGHSEKIALTDEAVVQCVQTHPEFNTYG</sequence>
<evidence type="ECO:0000313" key="3">
    <source>
        <dbReference type="Proteomes" id="UP000238356"/>
    </source>
</evidence>
<evidence type="ECO:0000313" key="2">
    <source>
        <dbReference type="EMBL" id="PPJ20077.1"/>
    </source>
</evidence>
<dbReference type="PROSITE" id="PS51819">
    <property type="entry name" value="VOC"/>
    <property type="match status" value="1"/>
</dbReference>
<proteinExistence type="predicted"/>
<name>A0A2S5ZVM9_9NOCA</name>
<reference evidence="2 3" key="1">
    <citation type="submission" date="2018-02" db="EMBL/GenBank/DDBJ databases">
        <title>8 Nocardia nova and 1 Nocardia cyriacigeorgica strain used for evolution to TMP-SMX.</title>
        <authorList>
            <person name="Mehta H."/>
            <person name="Weng J."/>
            <person name="Shamoo Y."/>
        </authorList>
    </citation>
    <scope>NUCLEOTIDE SEQUENCE [LARGE SCALE GENOMIC DNA]</scope>
    <source>
        <strain evidence="2 3">BAA2227</strain>
    </source>
</reference>
<evidence type="ECO:0000259" key="1">
    <source>
        <dbReference type="PROSITE" id="PS51819"/>
    </source>
</evidence>
<dbReference type="Pfam" id="PF00903">
    <property type="entry name" value="Glyoxalase"/>
    <property type="match status" value="1"/>
</dbReference>
<dbReference type="RefSeq" id="WP_104364745.1">
    <property type="nucleotide sequence ID" value="NZ_PSZD01000037.1"/>
</dbReference>
<accession>A0A2S5ZVM9</accession>
<dbReference type="EMBL" id="PSZD01000037">
    <property type="protein sequence ID" value="PPJ20077.1"/>
    <property type="molecule type" value="Genomic_DNA"/>
</dbReference>
<feature type="domain" description="VOC" evidence="1">
    <location>
        <begin position="2"/>
        <end position="115"/>
    </location>
</feature>
<dbReference type="SUPFAM" id="SSF54593">
    <property type="entry name" value="Glyoxalase/Bleomycin resistance protein/Dihydroxybiphenyl dioxygenase"/>
    <property type="match status" value="1"/>
</dbReference>
<dbReference type="AlphaFoldDB" id="A0A2S5ZVM9"/>
<comment type="caution">
    <text evidence="2">The sequence shown here is derived from an EMBL/GenBank/DDBJ whole genome shotgun (WGS) entry which is preliminary data.</text>
</comment>